<sequence length="171" mass="19472">MDTRRSSSRTTLVRPLLNTKSAILAHYQESKRIQFVKNSIWVSILTGVILNVFGSFLGYLRAEIDEKVVEAAIDKKFIYYGMVKLMNETLAKQLLEKDFYVPSSIVRVLLTTAGRMMNVIGTMKIFRGFSSYLSEKKRLRLRVTAERFMDEGEGHGEWSDALAECCQLCAA</sequence>
<organism evidence="1 2">
    <name type="scientific">Rhabditophanes sp. KR3021</name>
    <dbReference type="NCBI Taxonomy" id="114890"/>
    <lineage>
        <taxon>Eukaryota</taxon>
        <taxon>Metazoa</taxon>
        <taxon>Ecdysozoa</taxon>
        <taxon>Nematoda</taxon>
        <taxon>Chromadorea</taxon>
        <taxon>Rhabditida</taxon>
        <taxon>Tylenchina</taxon>
        <taxon>Panagrolaimomorpha</taxon>
        <taxon>Strongyloidoidea</taxon>
        <taxon>Alloionematidae</taxon>
        <taxon>Rhabditophanes</taxon>
    </lineage>
</organism>
<protein>
    <submittedName>
        <fullName evidence="2">ABC transmembrane type-1 domain-containing protein</fullName>
    </submittedName>
</protein>
<accession>A0AC35U750</accession>
<dbReference type="Proteomes" id="UP000095286">
    <property type="component" value="Unplaced"/>
</dbReference>
<evidence type="ECO:0000313" key="2">
    <source>
        <dbReference type="WBParaSite" id="RSKR_0000847900.1"/>
    </source>
</evidence>
<evidence type="ECO:0000313" key="1">
    <source>
        <dbReference type="Proteomes" id="UP000095286"/>
    </source>
</evidence>
<dbReference type="WBParaSite" id="RSKR_0000847900.1">
    <property type="protein sequence ID" value="RSKR_0000847900.1"/>
    <property type="gene ID" value="RSKR_0000847900"/>
</dbReference>
<name>A0AC35U750_9BILA</name>
<reference evidence="2" key="1">
    <citation type="submission" date="2016-11" db="UniProtKB">
        <authorList>
            <consortium name="WormBaseParasite"/>
        </authorList>
    </citation>
    <scope>IDENTIFICATION</scope>
    <source>
        <strain evidence="2">KR3021</strain>
    </source>
</reference>
<proteinExistence type="predicted"/>